<dbReference type="EMBL" id="UINC01169963">
    <property type="protein sequence ID" value="SVD73771.1"/>
    <property type="molecule type" value="Genomic_DNA"/>
</dbReference>
<reference evidence="1" key="1">
    <citation type="submission" date="2018-05" db="EMBL/GenBank/DDBJ databases">
        <authorList>
            <person name="Lanie J.A."/>
            <person name="Ng W.-L."/>
            <person name="Kazmierczak K.M."/>
            <person name="Andrzejewski T.M."/>
            <person name="Davidsen T.M."/>
            <person name="Wayne K.J."/>
            <person name="Tettelin H."/>
            <person name="Glass J.I."/>
            <person name="Rusch D."/>
            <person name="Podicherti R."/>
            <person name="Tsui H.-C.T."/>
            <person name="Winkler M.E."/>
        </authorList>
    </citation>
    <scope>NUCLEOTIDE SEQUENCE</scope>
</reference>
<gene>
    <name evidence="1" type="ORF">METZ01_LOCUS426625</name>
</gene>
<dbReference type="AlphaFoldDB" id="A0A382XTG4"/>
<protein>
    <submittedName>
        <fullName evidence="1">Uncharacterized protein</fullName>
    </submittedName>
</protein>
<feature type="non-terminal residue" evidence="1">
    <location>
        <position position="1"/>
    </location>
</feature>
<evidence type="ECO:0000313" key="1">
    <source>
        <dbReference type="EMBL" id="SVD73771.1"/>
    </source>
</evidence>
<accession>A0A382XTG4</accession>
<proteinExistence type="predicted"/>
<name>A0A382XTG4_9ZZZZ</name>
<organism evidence="1">
    <name type="scientific">marine metagenome</name>
    <dbReference type="NCBI Taxonomy" id="408172"/>
    <lineage>
        <taxon>unclassified sequences</taxon>
        <taxon>metagenomes</taxon>
        <taxon>ecological metagenomes</taxon>
    </lineage>
</organism>
<sequence length="68" mass="7367">TLTTHWDKIYGGKYDDSGASIKATRDGGCIVTGSTVSYGNQSEIILLEVERDGCIWSDDHKTKISCGL</sequence>